<protein>
    <submittedName>
        <fullName evidence="2">Uncharacterized protein</fullName>
    </submittedName>
</protein>
<name>A0A835CCU4_9FABA</name>
<gene>
    <name evidence="2" type="ORF">G2W53_006276</name>
</gene>
<keyword evidence="3" id="KW-1185">Reference proteome</keyword>
<feature type="compositionally biased region" description="Polar residues" evidence="1">
    <location>
        <begin position="7"/>
        <end position="22"/>
    </location>
</feature>
<dbReference type="Proteomes" id="UP000634136">
    <property type="component" value="Unassembled WGS sequence"/>
</dbReference>
<evidence type="ECO:0000256" key="1">
    <source>
        <dbReference type="SAM" id="MobiDB-lite"/>
    </source>
</evidence>
<dbReference type="EMBL" id="JAAIUW010000003">
    <property type="protein sequence ID" value="KAF7837794.1"/>
    <property type="molecule type" value="Genomic_DNA"/>
</dbReference>
<feature type="region of interest" description="Disordered" evidence="1">
    <location>
        <begin position="1"/>
        <end position="22"/>
    </location>
</feature>
<organism evidence="2 3">
    <name type="scientific">Senna tora</name>
    <dbReference type="NCBI Taxonomy" id="362788"/>
    <lineage>
        <taxon>Eukaryota</taxon>
        <taxon>Viridiplantae</taxon>
        <taxon>Streptophyta</taxon>
        <taxon>Embryophyta</taxon>
        <taxon>Tracheophyta</taxon>
        <taxon>Spermatophyta</taxon>
        <taxon>Magnoliopsida</taxon>
        <taxon>eudicotyledons</taxon>
        <taxon>Gunneridae</taxon>
        <taxon>Pentapetalae</taxon>
        <taxon>rosids</taxon>
        <taxon>fabids</taxon>
        <taxon>Fabales</taxon>
        <taxon>Fabaceae</taxon>
        <taxon>Caesalpinioideae</taxon>
        <taxon>Cassia clade</taxon>
        <taxon>Senna</taxon>
    </lineage>
</organism>
<comment type="caution">
    <text evidence="2">The sequence shown here is derived from an EMBL/GenBank/DDBJ whole genome shotgun (WGS) entry which is preliminary data.</text>
</comment>
<reference evidence="2" key="1">
    <citation type="submission" date="2020-09" db="EMBL/GenBank/DDBJ databases">
        <title>Genome-Enabled Discovery of Anthraquinone Biosynthesis in Senna tora.</title>
        <authorList>
            <person name="Kang S.-H."/>
            <person name="Pandey R.P."/>
            <person name="Lee C.-M."/>
            <person name="Sim J.-S."/>
            <person name="Jeong J.-T."/>
            <person name="Choi B.-S."/>
            <person name="Jung M."/>
            <person name="Ginzburg D."/>
            <person name="Zhao K."/>
            <person name="Won S.Y."/>
            <person name="Oh T.-J."/>
            <person name="Yu Y."/>
            <person name="Kim N.-H."/>
            <person name="Lee O.R."/>
            <person name="Lee T.-H."/>
            <person name="Bashyal P."/>
            <person name="Kim T.-S."/>
            <person name="Lee W.-H."/>
            <person name="Kawkins C."/>
            <person name="Kim C.-K."/>
            <person name="Kim J.S."/>
            <person name="Ahn B.O."/>
            <person name="Rhee S.Y."/>
            <person name="Sohng J.K."/>
        </authorList>
    </citation>
    <scope>NUCLEOTIDE SEQUENCE</scope>
    <source>
        <tissue evidence="2">Leaf</tissue>
    </source>
</reference>
<accession>A0A835CCU4</accession>
<proteinExistence type="predicted"/>
<evidence type="ECO:0000313" key="2">
    <source>
        <dbReference type="EMBL" id="KAF7837794.1"/>
    </source>
</evidence>
<dbReference type="AlphaFoldDB" id="A0A835CCU4"/>
<sequence length="22" mass="2227">MAPDSFGNHNGQAVGSTTHIVS</sequence>
<evidence type="ECO:0000313" key="3">
    <source>
        <dbReference type="Proteomes" id="UP000634136"/>
    </source>
</evidence>